<evidence type="ECO:0000256" key="2">
    <source>
        <dbReference type="ARBA" id="ARBA00023125"/>
    </source>
</evidence>
<feature type="region of interest" description="Disordered" evidence="4">
    <location>
        <begin position="105"/>
        <end position="153"/>
    </location>
</feature>
<dbReference type="EMBL" id="PVZC01000005">
    <property type="protein sequence ID" value="PRX97958.1"/>
    <property type="molecule type" value="Genomic_DNA"/>
</dbReference>
<dbReference type="InterPro" id="IPR036390">
    <property type="entry name" value="WH_DNA-bd_sf"/>
</dbReference>
<dbReference type="PANTHER" id="PTHR43132">
    <property type="entry name" value="ARSENICAL RESISTANCE OPERON REPRESSOR ARSR-RELATED"/>
    <property type="match status" value="1"/>
</dbReference>
<dbReference type="Pfam" id="PF01022">
    <property type="entry name" value="HTH_5"/>
    <property type="match status" value="1"/>
</dbReference>
<keyword evidence="7" id="KW-1185">Reference proteome</keyword>
<dbReference type="RefSeq" id="WP_106247792.1">
    <property type="nucleotide sequence ID" value="NZ_PVZC01000005.1"/>
</dbReference>
<comment type="caution">
    <text evidence="6">The sequence shown here is derived from an EMBL/GenBank/DDBJ whole genome shotgun (WGS) entry which is preliminary data.</text>
</comment>
<dbReference type="Gene3D" id="1.10.10.10">
    <property type="entry name" value="Winged helix-like DNA-binding domain superfamily/Winged helix DNA-binding domain"/>
    <property type="match status" value="1"/>
</dbReference>
<keyword evidence="1" id="KW-0805">Transcription regulation</keyword>
<evidence type="ECO:0000313" key="6">
    <source>
        <dbReference type="EMBL" id="PRX97958.1"/>
    </source>
</evidence>
<dbReference type="PANTHER" id="PTHR43132:SF8">
    <property type="entry name" value="HTH-TYPE TRANSCRIPTIONAL REGULATOR KMTR"/>
    <property type="match status" value="1"/>
</dbReference>
<dbReference type="GO" id="GO:0003677">
    <property type="term" value="F:DNA binding"/>
    <property type="evidence" value="ECO:0007669"/>
    <property type="project" value="UniProtKB-KW"/>
</dbReference>
<dbReference type="InterPro" id="IPR011991">
    <property type="entry name" value="ArsR-like_HTH"/>
</dbReference>
<dbReference type="GO" id="GO:0003700">
    <property type="term" value="F:DNA-binding transcription factor activity"/>
    <property type="evidence" value="ECO:0007669"/>
    <property type="project" value="InterPro"/>
</dbReference>
<feature type="domain" description="HTH arsR-type" evidence="5">
    <location>
        <begin position="12"/>
        <end position="106"/>
    </location>
</feature>
<evidence type="ECO:0000259" key="5">
    <source>
        <dbReference type="PROSITE" id="PS50987"/>
    </source>
</evidence>
<accession>A0A2T0Q2R2</accession>
<evidence type="ECO:0000256" key="4">
    <source>
        <dbReference type="SAM" id="MobiDB-lite"/>
    </source>
</evidence>
<dbReference type="InterPro" id="IPR051011">
    <property type="entry name" value="Metal_resp_trans_reg"/>
</dbReference>
<dbReference type="AlphaFoldDB" id="A0A2T0Q2R2"/>
<evidence type="ECO:0000256" key="3">
    <source>
        <dbReference type="ARBA" id="ARBA00023163"/>
    </source>
</evidence>
<dbReference type="InterPro" id="IPR036388">
    <property type="entry name" value="WH-like_DNA-bd_sf"/>
</dbReference>
<dbReference type="OrthoDB" id="9810923at2"/>
<dbReference type="SMART" id="SM00418">
    <property type="entry name" value="HTH_ARSR"/>
    <property type="match status" value="1"/>
</dbReference>
<evidence type="ECO:0000256" key="1">
    <source>
        <dbReference type="ARBA" id="ARBA00023015"/>
    </source>
</evidence>
<evidence type="ECO:0000313" key="7">
    <source>
        <dbReference type="Proteomes" id="UP000237846"/>
    </source>
</evidence>
<keyword evidence="2" id="KW-0238">DNA-binding</keyword>
<dbReference type="NCBIfam" id="NF033788">
    <property type="entry name" value="HTH_metalloreg"/>
    <property type="match status" value="1"/>
</dbReference>
<dbReference type="PRINTS" id="PR00778">
    <property type="entry name" value="HTHARSR"/>
</dbReference>
<sequence length="153" mass="16167">MHEGKKVCSFGPDSPYVDLAAEVFRMLADPTRIRIILALREGEQSVGGLAEVVGKSATTVSQHLAKLRWGRVVAARQDGTRVYYRLQDDRARSLVALAVAQAEHALDEESAHRRAGVSVEGLPGSGGGRAADGDADDESGRLAGGDSDGEVRA</sequence>
<organism evidence="6 7">
    <name type="scientific">Allonocardiopsis opalescens</name>
    <dbReference type="NCBI Taxonomy" id="1144618"/>
    <lineage>
        <taxon>Bacteria</taxon>
        <taxon>Bacillati</taxon>
        <taxon>Actinomycetota</taxon>
        <taxon>Actinomycetes</taxon>
        <taxon>Streptosporangiales</taxon>
        <taxon>Allonocardiopsis</taxon>
    </lineage>
</organism>
<dbReference type="CDD" id="cd00090">
    <property type="entry name" value="HTH_ARSR"/>
    <property type="match status" value="1"/>
</dbReference>
<name>A0A2T0Q2R2_9ACTN</name>
<dbReference type="Proteomes" id="UP000237846">
    <property type="component" value="Unassembled WGS sequence"/>
</dbReference>
<gene>
    <name evidence="6" type="ORF">CLV72_105311</name>
</gene>
<proteinExistence type="predicted"/>
<protein>
    <submittedName>
        <fullName evidence="6">ArsR family transcriptional regulator</fullName>
    </submittedName>
</protein>
<dbReference type="PROSITE" id="PS50987">
    <property type="entry name" value="HTH_ARSR_2"/>
    <property type="match status" value="1"/>
</dbReference>
<reference evidence="6 7" key="1">
    <citation type="submission" date="2018-03" db="EMBL/GenBank/DDBJ databases">
        <title>Genomic Encyclopedia of Archaeal and Bacterial Type Strains, Phase II (KMG-II): from individual species to whole genera.</title>
        <authorList>
            <person name="Goeker M."/>
        </authorList>
    </citation>
    <scope>NUCLEOTIDE SEQUENCE [LARGE SCALE GENOMIC DNA]</scope>
    <source>
        <strain evidence="6 7">DSM 45601</strain>
    </source>
</reference>
<dbReference type="InterPro" id="IPR001845">
    <property type="entry name" value="HTH_ArsR_DNA-bd_dom"/>
</dbReference>
<keyword evidence="3" id="KW-0804">Transcription</keyword>
<dbReference type="SUPFAM" id="SSF46785">
    <property type="entry name" value="Winged helix' DNA-binding domain"/>
    <property type="match status" value="1"/>
</dbReference>